<gene>
    <name evidence="2" type="ORF">ALOHA_HF4000009G21ctg1g14</name>
</gene>
<protein>
    <submittedName>
        <fullName evidence="2">Uncharacterized protein</fullName>
    </submittedName>
</protein>
<evidence type="ECO:0000313" key="2">
    <source>
        <dbReference type="EMBL" id="ABZ06378.1"/>
    </source>
</evidence>
<dbReference type="AlphaFoldDB" id="B3T1B9"/>
<organism evidence="2">
    <name type="scientific">uncultured marine microorganism HF4000_009G21</name>
    <dbReference type="NCBI Taxonomy" id="455515"/>
    <lineage>
        <taxon>unclassified sequences</taxon>
        <taxon>environmental samples</taxon>
    </lineage>
</organism>
<sequence>MIKLITANYKISDGRRHTIHWRKPFVAALLQFTAITALAQVPELPLPAARLQQLNFMPVIPSMMAPPSPPTRPLPSWRRFASKRTM</sequence>
<evidence type="ECO:0000256" key="1">
    <source>
        <dbReference type="SAM" id="MobiDB-lite"/>
    </source>
</evidence>
<accession>B3T1B9</accession>
<dbReference type="EMBL" id="EU016574">
    <property type="protein sequence ID" value="ABZ06378.1"/>
    <property type="molecule type" value="Genomic_DNA"/>
</dbReference>
<proteinExistence type="predicted"/>
<reference evidence="2" key="1">
    <citation type="journal article" date="2008" name="ISME J.">
        <title>Genomic patterns of recombination, clonal divergence and environment in marine microbial populations.</title>
        <authorList>
            <person name="Konstantinidis K.T."/>
            <person name="Delong E.F."/>
        </authorList>
    </citation>
    <scope>NUCLEOTIDE SEQUENCE</scope>
</reference>
<feature type="region of interest" description="Disordered" evidence="1">
    <location>
        <begin position="66"/>
        <end position="86"/>
    </location>
</feature>
<name>B3T1B9_9ZZZZ</name>